<evidence type="ECO:0000256" key="11">
    <source>
        <dbReference type="ARBA" id="ARBA00022840"/>
    </source>
</evidence>
<dbReference type="SUPFAM" id="SSF81660">
    <property type="entry name" value="Metal cation-transporting ATPase, ATP-binding domain N"/>
    <property type="match status" value="1"/>
</dbReference>
<evidence type="ECO:0000256" key="7">
    <source>
        <dbReference type="ARBA" id="ARBA00022519"/>
    </source>
</evidence>
<dbReference type="SFLD" id="SFLDG00002">
    <property type="entry name" value="C1.7:_P-type_atpase_like"/>
    <property type="match status" value="1"/>
</dbReference>
<evidence type="ECO:0000256" key="9">
    <source>
        <dbReference type="ARBA" id="ARBA00022692"/>
    </source>
</evidence>
<dbReference type="SFLD" id="SFLDF00027">
    <property type="entry name" value="p-type_atpase"/>
    <property type="match status" value="1"/>
</dbReference>
<protein>
    <recommendedName>
        <fullName evidence="5">Magnesium-transporting ATPase, P-type 1</fullName>
        <ecNumber evidence="4">7.2.2.14</ecNumber>
    </recommendedName>
    <alternativeName>
        <fullName evidence="16">Mg(2+) transport ATPase, P-type 1</fullName>
    </alternativeName>
</protein>
<dbReference type="Pfam" id="PF13246">
    <property type="entry name" value="Cation_ATPase"/>
    <property type="match status" value="1"/>
</dbReference>
<keyword evidence="8" id="KW-0597">Phosphoprotein</keyword>
<evidence type="ECO:0000256" key="19">
    <source>
        <dbReference type="SAM" id="Phobius"/>
    </source>
</evidence>
<feature type="transmembrane region" description="Helical" evidence="19">
    <location>
        <begin position="781"/>
        <end position="804"/>
    </location>
</feature>
<dbReference type="STRING" id="279058.LT85_1987"/>
<dbReference type="InterPro" id="IPR044492">
    <property type="entry name" value="P_typ_ATPase_HD_dom"/>
</dbReference>
<dbReference type="CDD" id="cd02077">
    <property type="entry name" value="P-type_ATPase_Mg"/>
    <property type="match status" value="1"/>
</dbReference>
<evidence type="ECO:0000256" key="5">
    <source>
        <dbReference type="ARBA" id="ARBA00013555"/>
    </source>
</evidence>
<dbReference type="SFLD" id="SFLDS00003">
    <property type="entry name" value="Haloacid_Dehalogenase"/>
    <property type="match status" value="1"/>
</dbReference>
<dbReference type="InterPro" id="IPR023214">
    <property type="entry name" value="HAD_sf"/>
</dbReference>
<evidence type="ECO:0000256" key="1">
    <source>
        <dbReference type="ARBA" id="ARBA00003954"/>
    </source>
</evidence>
<dbReference type="GO" id="GO:0015444">
    <property type="term" value="F:P-type magnesium transporter activity"/>
    <property type="evidence" value="ECO:0007669"/>
    <property type="project" value="UniProtKB-EC"/>
</dbReference>
<dbReference type="GO" id="GO:0005524">
    <property type="term" value="F:ATP binding"/>
    <property type="evidence" value="ECO:0007669"/>
    <property type="project" value="UniProtKB-KW"/>
</dbReference>
<dbReference type="NCBIfam" id="NF011702">
    <property type="entry name" value="PRK15122.1"/>
    <property type="match status" value="1"/>
</dbReference>
<comment type="subcellular location">
    <subcellularLocation>
        <location evidence="2">Cell inner membrane</location>
        <topology evidence="2">Multi-pass membrane protein</topology>
    </subcellularLocation>
</comment>
<feature type="transmembrane region" description="Helical" evidence="19">
    <location>
        <begin position="118"/>
        <end position="138"/>
    </location>
</feature>
<name>A0A0A1FBL1_9BURK</name>
<feature type="transmembrane region" description="Helical" evidence="19">
    <location>
        <begin position="93"/>
        <end position="112"/>
    </location>
</feature>
<feature type="transmembrane region" description="Helical" evidence="19">
    <location>
        <begin position="329"/>
        <end position="353"/>
    </location>
</feature>
<evidence type="ECO:0000256" key="16">
    <source>
        <dbReference type="ARBA" id="ARBA00029806"/>
    </source>
</evidence>
<proteinExistence type="inferred from homology"/>
<evidence type="ECO:0000256" key="10">
    <source>
        <dbReference type="ARBA" id="ARBA00022741"/>
    </source>
</evidence>
<dbReference type="Gene3D" id="2.70.150.10">
    <property type="entry name" value="Calcium-transporting ATPase, cytoplasmic transduction domain A"/>
    <property type="match status" value="1"/>
</dbReference>
<reference evidence="22" key="1">
    <citation type="journal article" date="2014" name="Soil Biol. Biochem.">
        <title>Structure and function of bacterial communities in ageing soils: Insights from the Mendocino ecological staircase.</title>
        <authorList>
            <person name="Uroz S."/>
            <person name="Tech J.J."/>
            <person name="Sawaya N.A."/>
            <person name="Frey-Klett P."/>
            <person name="Leveau J.H.J."/>
        </authorList>
    </citation>
    <scope>NUCLEOTIDE SEQUENCE [LARGE SCALE GENOMIC DNA]</scope>
    <source>
        <strain evidence="22">Cal35</strain>
    </source>
</reference>
<dbReference type="Pfam" id="PF00689">
    <property type="entry name" value="Cation_ATPase_C"/>
    <property type="match status" value="1"/>
</dbReference>
<evidence type="ECO:0000256" key="17">
    <source>
        <dbReference type="ARBA" id="ARBA00047295"/>
    </source>
</evidence>
<dbReference type="InterPro" id="IPR008250">
    <property type="entry name" value="ATPase_P-typ_transduc_dom_A_sf"/>
</dbReference>
<accession>A0A0A1FBL1</accession>
<dbReference type="SUPFAM" id="SSF56784">
    <property type="entry name" value="HAD-like"/>
    <property type="match status" value="1"/>
</dbReference>
<evidence type="ECO:0000256" key="4">
    <source>
        <dbReference type="ARBA" id="ARBA00012786"/>
    </source>
</evidence>
<feature type="transmembrane region" description="Helical" evidence="19">
    <location>
        <begin position="824"/>
        <end position="841"/>
    </location>
</feature>
<dbReference type="Gene3D" id="3.40.50.1000">
    <property type="entry name" value="HAD superfamily/HAD-like"/>
    <property type="match status" value="1"/>
</dbReference>
<feature type="region of interest" description="Disordered" evidence="18">
    <location>
        <begin position="1"/>
        <end position="25"/>
    </location>
</feature>
<keyword evidence="13" id="KW-1278">Translocase</keyword>
<dbReference type="RefSeq" id="WP_081992228.1">
    <property type="nucleotide sequence ID" value="NZ_CP009962.1"/>
</dbReference>
<dbReference type="InterPro" id="IPR018303">
    <property type="entry name" value="ATPase_P-typ_P_site"/>
</dbReference>
<evidence type="ECO:0000256" key="3">
    <source>
        <dbReference type="ARBA" id="ARBA00008746"/>
    </source>
</evidence>
<keyword evidence="22" id="KW-1185">Reference proteome</keyword>
<evidence type="ECO:0000256" key="18">
    <source>
        <dbReference type="SAM" id="MobiDB-lite"/>
    </source>
</evidence>
<organism evidence="21 22">
    <name type="scientific">Collimonas arenae</name>
    <dbReference type="NCBI Taxonomy" id="279058"/>
    <lineage>
        <taxon>Bacteria</taxon>
        <taxon>Pseudomonadati</taxon>
        <taxon>Pseudomonadota</taxon>
        <taxon>Betaproteobacteria</taxon>
        <taxon>Burkholderiales</taxon>
        <taxon>Oxalobacteraceae</taxon>
        <taxon>Collimonas</taxon>
    </lineage>
</organism>
<dbReference type="GO" id="GO:0005886">
    <property type="term" value="C:plasma membrane"/>
    <property type="evidence" value="ECO:0007669"/>
    <property type="project" value="UniProtKB-SubCell"/>
</dbReference>
<dbReference type="SUPFAM" id="SSF81653">
    <property type="entry name" value="Calcium ATPase, transduction domain A"/>
    <property type="match status" value="1"/>
</dbReference>
<evidence type="ECO:0000256" key="12">
    <source>
        <dbReference type="ARBA" id="ARBA00022842"/>
    </source>
</evidence>
<comment type="function">
    <text evidence="1">Mediates magnesium influx to the cytosol.</text>
</comment>
<dbReference type="Gene3D" id="1.20.1110.10">
    <property type="entry name" value="Calcium-transporting ATPase, transmembrane domain"/>
    <property type="match status" value="1"/>
</dbReference>
<keyword evidence="6" id="KW-1003">Cell membrane</keyword>
<dbReference type="InterPro" id="IPR006068">
    <property type="entry name" value="ATPase_P-typ_cation-transptr_C"/>
</dbReference>
<dbReference type="KEGG" id="care:LT85_1987"/>
<keyword evidence="14 19" id="KW-1133">Transmembrane helix</keyword>
<dbReference type="InterPro" id="IPR006415">
    <property type="entry name" value="P-type_ATPase_IIIB"/>
</dbReference>
<evidence type="ECO:0000256" key="13">
    <source>
        <dbReference type="ARBA" id="ARBA00022967"/>
    </source>
</evidence>
<dbReference type="GO" id="GO:0016887">
    <property type="term" value="F:ATP hydrolysis activity"/>
    <property type="evidence" value="ECO:0007669"/>
    <property type="project" value="InterPro"/>
</dbReference>
<evidence type="ECO:0000259" key="20">
    <source>
        <dbReference type="SMART" id="SM00831"/>
    </source>
</evidence>
<feature type="transmembrane region" description="Helical" evidence="19">
    <location>
        <begin position="889"/>
        <end position="911"/>
    </location>
</feature>
<dbReference type="InterPro" id="IPR059000">
    <property type="entry name" value="ATPase_P-type_domA"/>
</dbReference>
<dbReference type="PANTHER" id="PTHR42861">
    <property type="entry name" value="CALCIUM-TRANSPORTING ATPASE"/>
    <property type="match status" value="1"/>
</dbReference>
<dbReference type="NCBIfam" id="TIGR01524">
    <property type="entry name" value="ATPase-IIIB_Mg"/>
    <property type="match status" value="1"/>
</dbReference>
<dbReference type="InterPro" id="IPR023298">
    <property type="entry name" value="ATPase_P-typ_TM_dom_sf"/>
</dbReference>
<sequence>MTQTPQHKTGKSKQKQKGFIAGSSVPEQKISMRIVEESGKPIQATFDRTKSSPFGLFSHDAAERLQRSGPNEVAHDKAPHALVQLALSFKNPFVIVLLILATISYVLDVHLAEPDDRSWTGVIILLSMVTISSLLRFFQEYRSNKATERLKSMVRTTATVLRRSNDAANPQRQEIPMRELVVGDVVSLQAGDMIPADIRLFSSRDLFISQAVLTGEALPVEKYDTLGAVAQKSADAAGDGQADLLDLSDICFMGTNVVSGTATAVVVATGANTYFGSLAKNVVSHKRIETSFDRGVSSVSWLLIRFMLVMVPIVFMINGVTKGDWMSALTFALAVAVGLTPEMLPMIVSANLAKGAMAMARRKVVVKRLNSVQNFGAMDVLCTDKTGTLTQDKIILERHLNIKGNKDESILQLAWLNSFHQSGQKNLMDIAIVSHADERGPAAKLLQYSKVDEMPFDFVRRRLSVIVEDQGGAQLMVSKGAVEEMLAVCSHTQEGDEIRPLDDVARTALLEKAREYNEEGYRVLIVATRQIDAAHAKPQYKTEDEVSLIVRGFLTFFDPPKDSAAPAIRALQEYGVAVKVLTGDNAIVTLKVCRDVGLDPGTPLSGQEIEAMSEQQLNEAVKYTTVFAKLTPLQKSRVVKALQANGHTVGFLGDGINDAPALRDADVGISVDSGADIAKETADIILLEKSLMVLEEGVVKGRETFGNILKYLNMTASSNFGNVFSVLVASAWLPWEPMLAVHLLIQNLIYDISQMMLPWDKMDEDFLKKPRKWDAGNIRRFMIWIGPTSSVFDITTYILMWTVFGAGAMYAADGGSAGQSIMNSGWFIEGLVSQTLVVHMLRTRKIPFIQSTAALPVLLSTTIAIGIGCYLPFSPLAASIGFVSLDKSYFLWLILTMVGYMILAQTVKTIYIRRYGQWF</sequence>
<keyword evidence="9 19" id="KW-0812">Transmembrane</keyword>
<dbReference type="InterPro" id="IPR036412">
    <property type="entry name" value="HAD-like_sf"/>
</dbReference>
<keyword evidence="7" id="KW-0997">Cell inner membrane</keyword>
<keyword evidence="15 19" id="KW-0472">Membrane</keyword>
<keyword evidence="11" id="KW-0067">ATP-binding</keyword>
<gene>
    <name evidence="21" type="ORF">LT85_1987</name>
</gene>
<dbReference type="Gene3D" id="3.40.1110.10">
    <property type="entry name" value="Calcium-transporting ATPase, cytoplasmic domain N"/>
    <property type="match status" value="1"/>
</dbReference>
<dbReference type="EMBL" id="CP009962">
    <property type="protein sequence ID" value="AIY41145.1"/>
    <property type="molecule type" value="Genomic_DNA"/>
</dbReference>
<dbReference type="SMART" id="SM00831">
    <property type="entry name" value="Cation_ATPase_N"/>
    <property type="match status" value="1"/>
</dbReference>
<dbReference type="EC" id="7.2.2.14" evidence="4"/>
<evidence type="ECO:0000256" key="14">
    <source>
        <dbReference type="ARBA" id="ARBA00022989"/>
    </source>
</evidence>
<keyword evidence="10" id="KW-0547">Nucleotide-binding</keyword>
<dbReference type="OrthoDB" id="9814270at2"/>
<dbReference type="Pfam" id="PF00122">
    <property type="entry name" value="E1-E2_ATPase"/>
    <property type="match status" value="1"/>
</dbReference>
<comment type="similarity">
    <text evidence="3">Belongs to the cation transport ATPase (P-type) (TC 3.A.3) family. Type IIIB subfamily.</text>
</comment>
<dbReference type="Proteomes" id="UP000030302">
    <property type="component" value="Chromosome"/>
</dbReference>
<keyword evidence="21" id="KW-0378">Hydrolase</keyword>
<dbReference type="InterPro" id="IPR001757">
    <property type="entry name" value="P_typ_ATPase"/>
</dbReference>
<evidence type="ECO:0000313" key="22">
    <source>
        <dbReference type="Proteomes" id="UP000030302"/>
    </source>
</evidence>
<dbReference type="NCBIfam" id="TIGR01494">
    <property type="entry name" value="ATPase_P-type"/>
    <property type="match status" value="2"/>
</dbReference>
<evidence type="ECO:0000256" key="2">
    <source>
        <dbReference type="ARBA" id="ARBA00004429"/>
    </source>
</evidence>
<dbReference type="PRINTS" id="PR01836">
    <property type="entry name" value="MGATPASE"/>
</dbReference>
<dbReference type="InterPro" id="IPR023299">
    <property type="entry name" value="ATPase_P-typ_cyto_dom_N"/>
</dbReference>
<evidence type="ECO:0000313" key="21">
    <source>
        <dbReference type="EMBL" id="AIY41145.1"/>
    </source>
</evidence>
<evidence type="ECO:0000256" key="6">
    <source>
        <dbReference type="ARBA" id="ARBA00022475"/>
    </source>
</evidence>
<comment type="catalytic activity">
    <reaction evidence="17">
        <text>Mg(2+)(out) + ATP + H2O = Mg(2+)(in) + ADP + phosphate + H(+)</text>
        <dbReference type="Rhea" id="RHEA:10260"/>
        <dbReference type="ChEBI" id="CHEBI:15377"/>
        <dbReference type="ChEBI" id="CHEBI:15378"/>
        <dbReference type="ChEBI" id="CHEBI:18420"/>
        <dbReference type="ChEBI" id="CHEBI:30616"/>
        <dbReference type="ChEBI" id="CHEBI:43474"/>
        <dbReference type="ChEBI" id="CHEBI:456216"/>
        <dbReference type="EC" id="7.2.2.14"/>
    </reaction>
</comment>
<evidence type="ECO:0000256" key="15">
    <source>
        <dbReference type="ARBA" id="ARBA00023136"/>
    </source>
</evidence>
<evidence type="ECO:0000256" key="8">
    <source>
        <dbReference type="ARBA" id="ARBA00022553"/>
    </source>
</evidence>
<keyword evidence="12" id="KW-0460">Magnesium</keyword>
<dbReference type="Pfam" id="PF00690">
    <property type="entry name" value="Cation_ATPase_N"/>
    <property type="match status" value="1"/>
</dbReference>
<dbReference type="InterPro" id="IPR004014">
    <property type="entry name" value="ATPase_P-typ_cation-transptr_N"/>
</dbReference>
<dbReference type="AlphaFoldDB" id="A0A0A1FBL1"/>
<dbReference type="SUPFAM" id="SSF81665">
    <property type="entry name" value="Calcium ATPase, transmembrane domain M"/>
    <property type="match status" value="1"/>
</dbReference>
<feature type="transmembrane region" description="Helical" evidence="19">
    <location>
        <begin position="296"/>
        <end position="317"/>
    </location>
</feature>
<feature type="domain" description="Cation-transporting P-type ATPase N-terminal" evidence="20">
    <location>
        <begin position="36"/>
        <end position="109"/>
    </location>
</feature>
<dbReference type="HOGENOM" id="CLU_002360_6_3_4"/>
<dbReference type="PROSITE" id="PS00154">
    <property type="entry name" value="ATPASE_E1_E2"/>
    <property type="match status" value="1"/>
</dbReference>
<feature type="transmembrane region" description="Helical" evidence="19">
    <location>
        <begin position="853"/>
        <end position="873"/>
    </location>
</feature>